<name>A0AAD3XKP1_NEPGR</name>
<evidence type="ECO:0000259" key="6">
    <source>
        <dbReference type="PROSITE" id="PS50888"/>
    </source>
</evidence>
<proteinExistence type="predicted"/>
<dbReference type="Pfam" id="PF00010">
    <property type="entry name" value="HLH"/>
    <property type="match status" value="1"/>
</dbReference>
<dbReference type="GO" id="GO:0005634">
    <property type="term" value="C:nucleus"/>
    <property type="evidence" value="ECO:0007669"/>
    <property type="project" value="UniProtKB-SubCell"/>
</dbReference>
<evidence type="ECO:0000256" key="5">
    <source>
        <dbReference type="ARBA" id="ARBA00023242"/>
    </source>
</evidence>
<keyword evidence="8" id="KW-1185">Reference proteome</keyword>
<dbReference type="Gene3D" id="4.10.280.10">
    <property type="entry name" value="Helix-loop-helix DNA-binding domain"/>
    <property type="match status" value="1"/>
</dbReference>
<comment type="caution">
    <text evidence="7">The sequence shown here is derived from an EMBL/GenBank/DDBJ whole genome shotgun (WGS) entry which is preliminary data.</text>
</comment>
<evidence type="ECO:0000256" key="2">
    <source>
        <dbReference type="ARBA" id="ARBA00023015"/>
    </source>
</evidence>
<sequence>MDSYMENPFHQRHQSQIPNSGFLRFRSAPSSSLSTIRDSLDIEDNYNQSPRFLTSACRGGAAADDSFKTVECRPIQRSGYSDFSSQMIEEQSQLAPQHPKQRVVATLGAVQGSHKLDGSVAMGHSVTGKLVGVSNLGMQSSSPAGFFAHLNTQNGYNMMGGVENFRVENGTSEEVNWLNRQIDFASRLSSPSLLPQIPLIGNEKGKETSLDGAKFKNGEGNAPFYSPRLSFTSWNDSAGQVENIFKRGGDEWKNCVSYSCSNASIAQNGRLENQTRVLSHHLSLPRTINGVEKLVGFNNIVPCRTRAKRGCATHPRSIAERVRRARISERMKKLQKLIPNMEKQMNTSEMLDYLSEYIKDLQEQCKVLSDNRAKCKCLNRQ</sequence>
<dbReference type="Proteomes" id="UP001279734">
    <property type="component" value="Unassembled WGS sequence"/>
</dbReference>
<keyword evidence="4" id="KW-0804">Transcription</keyword>
<dbReference type="PANTHER" id="PTHR16223">
    <property type="entry name" value="TRANSCRIPTION FACTOR BHLH83-RELATED"/>
    <property type="match status" value="1"/>
</dbReference>
<evidence type="ECO:0000256" key="3">
    <source>
        <dbReference type="ARBA" id="ARBA00023125"/>
    </source>
</evidence>
<keyword evidence="3" id="KW-0238">DNA-binding</keyword>
<protein>
    <recommendedName>
        <fullName evidence="6">BHLH domain-containing protein</fullName>
    </recommendedName>
</protein>
<organism evidence="7 8">
    <name type="scientific">Nepenthes gracilis</name>
    <name type="common">Slender pitcher plant</name>
    <dbReference type="NCBI Taxonomy" id="150966"/>
    <lineage>
        <taxon>Eukaryota</taxon>
        <taxon>Viridiplantae</taxon>
        <taxon>Streptophyta</taxon>
        <taxon>Embryophyta</taxon>
        <taxon>Tracheophyta</taxon>
        <taxon>Spermatophyta</taxon>
        <taxon>Magnoliopsida</taxon>
        <taxon>eudicotyledons</taxon>
        <taxon>Gunneridae</taxon>
        <taxon>Pentapetalae</taxon>
        <taxon>Caryophyllales</taxon>
        <taxon>Nepenthaceae</taxon>
        <taxon>Nepenthes</taxon>
    </lineage>
</organism>
<gene>
    <name evidence="7" type="ORF">Nepgr_010027</name>
</gene>
<feature type="domain" description="BHLH" evidence="6">
    <location>
        <begin position="311"/>
        <end position="361"/>
    </location>
</feature>
<keyword evidence="2" id="KW-0805">Transcription regulation</keyword>
<dbReference type="InterPro" id="IPR011598">
    <property type="entry name" value="bHLH_dom"/>
</dbReference>
<evidence type="ECO:0000313" key="7">
    <source>
        <dbReference type="EMBL" id="GMH08187.1"/>
    </source>
</evidence>
<accession>A0AAD3XKP1</accession>
<dbReference type="PROSITE" id="PS50888">
    <property type="entry name" value="BHLH"/>
    <property type="match status" value="1"/>
</dbReference>
<dbReference type="InterPro" id="IPR036638">
    <property type="entry name" value="HLH_DNA-bd_sf"/>
</dbReference>
<dbReference type="PANTHER" id="PTHR16223:SF125">
    <property type="entry name" value="OS08G0506700 PROTEIN"/>
    <property type="match status" value="1"/>
</dbReference>
<evidence type="ECO:0000256" key="1">
    <source>
        <dbReference type="ARBA" id="ARBA00004123"/>
    </source>
</evidence>
<dbReference type="SMART" id="SM00353">
    <property type="entry name" value="HLH"/>
    <property type="match status" value="1"/>
</dbReference>
<dbReference type="GO" id="GO:0000978">
    <property type="term" value="F:RNA polymerase II cis-regulatory region sequence-specific DNA binding"/>
    <property type="evidence" value="ECO:0007669"/>
    <property type="project" value="TreeGrafter"/>
</dbReference>
<dbReference type="EMBL" id="BSYO01000008">
    <property type="protein sequence ID" value="GMH08187.1"/>
    <property type="molecule type" value="Genomic_DNA"/>
</dbReference>
<evidence type="ECO:0000313" key="8">
    <source>
        <dbReference type="Proteomes" id="UP001279734"/>
    </source>
</evidence>
<comment type="subcellular location">
    <subcellularLocation>
        <location evidence="1">Nucleus</location>
    </subcellularLocation>
</comment>
<dbReference type="SUPFAM" id="SSF47459">
    <property type="entry name" value="HLH, helix-loop-helix DNA-binding domain"/>
    <property type="match status" value="1"/>
</dbReference>
<keyword evidence="5" id="KW-0539">Nucleus</keyword>
<dbReference type="InterPro" id="IPR045843">
    <property type="entry name" value="IND-like"/>
</dbReference>
<dbReference type="GO" id="GO:0046983">
    <property type="term" value="F:protein dimerization activity"/>
    <property type="evidence" value="ECO:0007669"/>
    <property type="project" value="InterPro"/>
</dbReference>
<evidence type="ECO:0000256" key="4">
    <source>
        <dbReference type="ARBA" id="ARBA00023163"/>
    </source>
</evidence>
<dbReference type="AlphaFoldDB" id="A0AAD3XKP1"/>
<reference evidence="7" key="1">
    <citation type="submission" date="2023-05" db="EMBL/GenBank/DDBJ databases">
        <title>Nepenthes gracilis genome sequencing.</title>
        <authorList>
            <person name="Fukushima K."/>
        </authorList>
    </citation>
    <scope>NUCLEOTIDE SEQUENCE</scope>
    <source>
        <strain evidence="7">SING2019-196</strain>
    </source>
</reference>
<dbReference type="GO" id="GO:0000981">
    <property type="term" value="F:DNA-binding transcription factor activity, RNA polymerase II-specific"/>
    <property type="evidence" value="ECO:0007669"/>
    <property type="project" value="TreeGrafter"/>
</dbReference>